<name>A0ABP8WUX4_9ACTN</name>
<protein>
    <submittedName>
        <fullName evidence="1">Uncharacterized protein</fullName>
    </submittedName>
</protein>
<reference evidence="2" key="1">
    <citation type="journal article" date="2019" name="Int. J. Syst. Evol. Microbiol.">
        <title>The Global Catalogue of Microorganisms (GCM) 10K type strain sequencing project: providing services to taxonomists for standard genome sequencing and annotation.</title>
        <authorList>
            <consortium name="The Broad Institute Genomics Platform"/>
            <consortium name="The Broad Institute Genome Sequencing Center for Infectious Disease"/>
            <person name="Wu L."/>
            <person name="Ma J."/>
        </authorList>
    </citation>
    <scope>NUCLEOTIDE SEQUENCE [LARGE SCALE GENOMIC DNA]</scope>
    <source>
        <strain evidence="2">JCM 18531</strain>
    </source>
</reference>
<accession>A0ABP8WUX4</accession>
<dbReference type="EMBL" id="BAABKM010000002">
    <property type="protein sequence ID" value="GAA4695954.1"/>
    <property type="molecule type" value="Genomic_DNA"/>
</dbReference>
<keyword evidence="2" id="KW-1185">Reference proteome</keyword>
<proteinExistence type="predicted"/>
<evidence type="ECO:0000313" key="1">
    <source>
        <dbReference type="EMBL" id="GAA4695954.1"/>
    </source>
</evidence>
<gene>
    <name evidence="1" type="ORF">GCM10023349_09160</name>
</gene>
<evidence type="ECO:0000313" key="2">
    <source>
        <dbReference type="Proteomes" id="UP001499974"/>
    </source>
</evidence>
<comment type="caution">
    <text evidence="1">The sequence shown here is derived from an EMBL/GenBank/DDBJ whole genome shotgun (WGS) entry which is preliminary data.</text>
</comment>
<sequence>MIHSRGSVSGTSYGGESAAMAWEDDLFALLDDLEQQAEALYDVERGHELADRSRAEYQQVTLASRLMASVGGDVVLDVRGVGVVNGVLERVGTGWCLVGGSGQDWIVALAAVLSVRAASERSSPEVAWSPVARLGLGSALRRLAEAGERCVLRLDDGRLLDGTVRRVGADFVEMAVGEDGRAVLVPYAGLAAVQSR</sequence>
<organism evidence="1 2">
    <name type="scientific">Nocardioides conyzicola</name>
    <dbReference type="NCBI Taxonomy" id="1651781"/>
    <lineage>
        <taxon>Bacteria</taxon>
        <taxon>Bacillati</taxon>
        <taxon>Actinomycetota</taxon>
        <taxon>Actinomycetes</taxon>
        <taxon>Propionibacteriales</taxon>
        <taxon>Nocardioidaceae</taxon>
        <taxon>Nocardioides</taxon>
    </lineage>
</organism>
<dbReference type="Proteomes" id="UP001499974">
    <property type="component" value="Unassembled WGS sequence"/>
</dbReference>